<evidence type="ECO:0000259" key="2">
    <source>
        <dbReference type="Pfam" id="PF00248"/>
    </source>
</evidence>
<dbReference type="FunFam" id="3.20.20.100:FF:000004">
    <property type="entry name" value="Oxidoreductase, aldo/keto reductase"/>
    <property type="match status" value="1"/>
</dbReference>
<dbReference type="SUPFAM" id="SSF51430">
    <property type="entry name" value="NAD(P)-linked oxidoreductase"/>
    <property type="match status" value="1"/>
</dbReference>
<dbReference type="InterPro" id="IPR020471">
    <property type="entry name" value="AKR"/>
</dbReference>
<dbReference type="EMBL" id="JABXXP010000015">
    <property type="protein sequence ID" value="NVN10073.1"/>
    <property type="molecule type" value="Genomic_DNA"/>
</dbReference>
<organism evidence="3 4">
    <name type="scientific">Nguyenibacter vanlangensis</name>
    <dbReference type="NCBI Taxonomy" id="1216886"/>
    <lineage>
        <taxon>Bacteria</taxon>
        <taxon>Pseudomonadati</taxon>
        <taxon>Pseudomonadota</taxon>
        <taxon>Alphaproteobacteria</taxon>
        <taxon>Acetobacterales</taxon>
        <taxon>Acetobacteraceae</taxon>
        <taxon>Nguyenibacter</taxon>
    </lineage>
</organism>
<dbReference type="Proteomes" id="UP000534870">
    <property type="component" value="Unassembled WGS sequence"/>
</dbReference>
<dbReference type="Gene3D" id="3.20.20.100">
    <property type="entry name" value="NADP-dependent oxidoreductase domain"/>
    <property type="match status" value="1"/>
</dbReference>
<dbReference type="AlphaFoldDB" id="A0A7Y7M625"/>
<evidence type="ECO:0000313" key="4">
    <source>
        <dbReference type="Proteomes" id="UP000534870"/>
    </source>
</evidence>
<dbReference type="PANTHER" id="PTHR43364:SF4">
    <property type="entry name" value="NAD(P)-LINKED OXIDOREDUCTASE SUPERFAMILY PROTEIN"/>
    <property type="match status" value="1"/>
</dbReference>
<evidence type="ECO:0000313" key="3">
    <source>
        <dbReference type="EMBL" id="NVN10073.1"/>
    </source>
</evidence>
<dbReference type="InterPro" id="IPR036812">
    <property type="entry name" value="NAD(P)_OxRdtase_dom_sf"/>
</dbReference>
<dbReference type="PRINTS" id="PR00069">
    <property type="entry name" value="ALDKETRDTASE"/>
</dbReference>
<protein>
    <submittedName>
        <fullName evidence="3">Aldo/keto reductase</fullName>
    </submittedName>
</protein>
<proteinExistence type="predicted"/>
<name>A0A7Y7M625_9PROT</name>
<dbReference type="GO" id="GO:0005829">
    <property type="term" value="C:cytosol"/>
    <property type="evidence" value="ECO:0007669"/>
    <property type="project" value="TreeGrafter"/>
</dbReference>
<dbReference type="PANTHER" id="PTHR43364">
    <property type="entry name" value="NADH-SPECIFIC METHYLGLYOXAL REDUCTASE-RELATED"/>
    <property type="match status" value="1"/>
</dbReference>
<dbReference type="Pfam" id="PF00248">
    <property type="entry name" value="Aldo_ket_red"/>
    <property type="match status" value="1"/>
</dbReference>
<dbReference type="InterPro" id="IPR050523">
    <property type="entry name" value="AKR_Detox_Biosynth"/>
</dbReference>
<gene>
    <name evidence="3" type="ORF">HUK84_02725</name>
</gene>
<reference evidence="3 4" key="1">
    <citation type="submission" date="2020-06" db="EMBL/GenBank/DDBJ databases">
        <title>Description of novel acetic acid bacteria.</title>
        <authorList>
            <person name="Sombolestani A."/>
        </authorList>
    </citation>
    <scope>NUCLEOTIDE SEQUENCE [LARGE SCALE GENOMIC DNA]</scope>
    <source>
        <strain evidence="3 4">LMG 31431</strain>
    </source>
</reference>
<feature type="domain" description="NADP-dependent oxidoreductase" evidence="2">
    <location>
        <begin position="16"/>
        <end position="314"/>
    </location>
</feature>
<comment type="caution">
    <text evidence="3">The sequence shown here is derived from an EMBL/GenBank/DDBJ whole genome shotgun (WGS) entry which is preliminary data.</text>
</comment>
<dbReference type="GO" id="GO:0016491">
    <property type="term" value="F:oxidoreductase activity"/>
    <property type="evidence" value="ECO:0007669"/>
    <property type="project" value="UniProtKB-KW"/>
</dbReference>
<evidence type="ECO:0000256" key="1">
    <source>
        <dbReference type="ARBA" id="ARBA00023002"/>
    </source>
</evidence>
<keyword evidence="1" id="KW-0560">Oxidoreductase</keyword>
<dbReference type="InterPro" id="IPR023210">
    <property type="entry name" value="NADP_OxRdtase_dom"/>
</dbReference>
<dbReference type="RefSeq" id="WP_176638860.1">
    <property type="nucleotide sequence ID" value="NZ_JABXXP010000015.1"/>
</dbReference>
<sequence length="343" mass="38183">MKYRVLGASGLRVSQICVGTLMLSSWGRNSFDESEAIIRKALDHGINYFDTADSYARGESEIFLGRALKNAGRRDRIILATKVNSPMGPDPNSRGSSRRWIMRAVEESLKRLGTDWIDIYQLHRPDPCTDLEETVSVLQDLVQAGKIRYFGTSTFPASSLVEAQWVADRRGRSRPLVEQPPYSILAREIEREVLPTCAKYRLGVSVWSPLAGGWLSGKFTSEESVQTSRSRYWGARYDMSKRANQDKLKVVKKLADLCQEFSIELNVAATAFVLNHPAVTSAIVGPRTISHLDASLVAADTKLPAEFLNEIDGIAPPGITISDDDSGYTFPAISETNMRRRHD</sequence>
<accession>A0A7Y7M625</accession>